<protein>
    <submittedName>
        <fullName evidence="1">Uncharacterized protein</fullName>
    </submittedName>
</protein>
<reference evidence="1" key="2">
    <citation type="submission" date="2021-04" db="EMBL/GenBank/DDBJ databases">
        <authorList>
            <person name="Gilroy R."/>
        </authorList>
    </citation>
    <scope>NUCLEOTIDE SEQUENCE</scope>
    <source>
        <strain evidence="1">G3-2149</strain>
    </source>
</reference>
<reference evidence="1" key="1">
    <citation type="journal article" date="2021" name="PeerJ">
        <title>Extensive microbial diversity within the chicken gut microbiome revealed by metagenomics and culture.</title>
        <authorList>
            <person name="Gilroy R."/>
            <person name="Ravi A."/>
            <person name="Getino M."/>
            <person name="Pursley I."/>
            <person name="Horton D.L."/>
            <person name="Alikhan N.F."/>
            <person name="Baker D."/>
            <person name="Gharbi K."/>
            <person name="Hall N."/>
            <person name="Watson M."/>
            <person name="Adriaenssens E.M."/>
            <person name="Foster-Nyarko E."/>
            <person name="Jarju S."/>
            <person name="Secka A."/>
            <person name="Antonio M."/>
            <person name="Oren A."/>
            <person name="Chaudhuri R.R."/>
            <person name="La Ragione R."/>
            <person name="Hildebrand F."/>
            <person name="Pallen M.J."/>
        </authorList>
    </citation>
    <scope>NUCLEOTIDE SEQUENCE</scope>
    <source>
        <strain evidence="1">G3-2149</strain>
    </source>
</reference>
<gene>
    <name evidence="1" type="ORF">H9789_07520</name>
</gene>
<sequence>MKKERQILRWMQVLFLLMVASSVQAFGQLWKKHIFSFQNSPDSVTCVYKAESNELIISGFDADGKGTFYFLGGDPLSLTCYQQDKLVYRRPLGIRFSGMVSFRLINDSLYLIHREDHALYRMHRDNKGAIDRIPLKAAPFERCFIGSKQSFTLSYLKNSTTSVDQVYDFHQNLLREYSYPTGKSTQYDPDYQNVPESCVSFYGRYQGNRLFLTDYATVALIDDSGKTVRKTGLTYEDFGWYVLDRRSDTIENWGPTAEIQVLRNGHFYMPAFNAKKELVVWNLDVEQLYRSPDVADEFKVSTPDSIVYYHYAYEEPVRQPDEDEFIALRYYPKSVDLVFWGTTDEFDEAREGYLPGFFVLNHKNLTQKEDTLSCTLSIKNELIFEKPVPVSYASSNIVVGIPLSVNANSFATFFEDKKFQLLKEDSALYLIDPTKDSRKRFVRTPFSEINKLKRNR</sequence>
<evidence type="ECO:0000313" key="1">
    <source>
        <dbReference type="EMBL" id="MBU3853649.1"/>
    </source>
</evidence>
<dbReference type="EMBL" id="JAHLFU010000161">
    <property type="protein sequence ID" value="MBU3853649.1"/>
    <property type="molecule type" value="Genomic_DNA"/>
</dbReference>
<name>A0A9E2L7L1_9BACT</name>
<evidence type="ECO:0000313" key="2">
    <source>
        <dbReference type="Proteomes" id="UP000823865"/>
    </source>
</evidence>
<dbReference type="AlphaFoldDB" id="A0A9E2L7L1"/>
<proteinExistence type="predicted"/>
<comment type="caution">
    <text evidence="1">The sequence shown here is derived from an EMBL/GenBank/DDBJ whole genome shotgun (WGS) entry which is preliminary data.</text>
</comment>
<accession>A0A9E2L7L1</accession>
<organism evidence="1 2">
    <name type="scientific">Candidatus Paraprevotella stercoravium</name>
    <dbReference type="NCBI Taxonomy" id="2838725"/>
    <lineage>
        <taxon>Bacteria</taxon>
        <taxon>Pseudomonadati</taxon>
        <taxon>Bacteroidota</taxon>
        <taxon>Bacteroidia</taxon>
        <taxon>Bacteroidales</taxon>
        <taxon>Prevotellaceae</taxon>
        <taxon>Paraprevotella</taxon>
    </lineage>
</organism>
<dbReference type="Proteomes" id="UP000823865">
    <property type="component" value="Unassembled WGS sequence"/>
</dbReference>